<dbReference type="RefSeq" id="WP_046221897.1">
    <property type="nucleotide sequence ID" value="NZ_JWYV01000018.1"/>
</dbReference>
<evidence type="ECO:0000259" key="2">
    <source>
        <dbReference type="Pfam" id="PF13648"/>
    </source>
</evidence>
<dbReference type="OrthoDB" id="5901959at2"/>
<sequence>MLRAVLLSFVLSVFTWSNTAAADELTEFDYPLLLGDWYWFSTTDEGVESEGVNYRAMNIKFNSSYHFKVRLLRTDGLIDEWGGNYDIDETTLTMNSANQPSQQHEYVLSYNQFLLDGARFTKLAPENLPGQWRSSAIGGKDVDNSVTELKLSLRPDFLFSAQVIGKDGKRKEHKGIYYLEDDRIVLIYEDGQHDSHFKLGGDNTLTLTNKQFGMEAVMQRQ</sequence>
<name>A0A0F5VAM8_9GAMM</name>
<gene>
    <name evidence="3" type="ORF">KY46_17425</name>
</gene>
<evidence type="ECO:0000313" key="4">
    <source>
        <dbReference type="Proteomes" id="UP000033633"/>
    </source>
</evidence>
<proteinExistence type="predicted"/>
<keyword evidence="4" id="KW-1185">Reference proteome</keyword>
<keyword evidence="1" id="KW-0732">Signal</keyword>
<evidence type="ECO:0000256" key="1">
    <source>
        <dbReference type="SAM" id="SignalP"/>
    </source>
</evidence>
<evidence type="ECO:0000313" key="3">
    <source>
        <dbReference type="EMBL" id="KKC98544.1"/>
    </source>
</evidence>
<dbReference type="PATRIC" id="fig|265726.11.peg.1758"/>
<accession>A0A0F5VAM8</accession>
<dbReference type="EMBL" id="JWYV01000018">
    <property type="protein sequence ID" value="KKC98544.1"/>
    <property type="molecule type" value="Genomic_DNA"/>
</dbReference>
<dbReference type="AlphaFoldDB" id="A0A0F5VAM8"/>
<comment type="caution">
    <text evidence="3">The sequence shown here is derived from an EMBL/GenBank/DDBJ whole genome shotgun (WGS) entry which is preliminary data.</text>
</comment>
<dbReference type="Pfam" id="PF13648">
    <property type="entry name" value="Lipocalin_4"/>
    <property type="match status" value="1"/>
</dbReference>
<reference evidence="3 4" key="1">
    <citation type="submission" date="2014-12" db="EMBL/GenBank/DDBJ databases">
        <title>Mercury Reductase activity and rhizosphere competence traits in the genome of root associated Photobacterium halotolerans MELD1.</title>
        <authorList>
            <person name="Mathew D.C."/>
            <person name="Huang C.-C."/>
        </authorList>
    </citation>
    <scope>NUCLEOTIDE SEQUENCE [LARGE SCALE GENOMIC DNA]</scope>
    <source>
        <strain evidence="3 4">MELD1</strain>
    </source>
</reference>
<feature type="signal peptide" evidence="1">
    <location>
        <begin position="1"/>
        <end position="22"/>
    </location>
</feature>
<dbReference type="Proteomes" id="UP000033633">
    <property type="component" value="Unassembled WGS sequence"/>
</dbReference>
<organism evidence="3 4">
    <name type="scientific">Photobacterium halotolerans</name>
    <dbReference type="NCBI Taxonomy" id="265726"/>
    <lineage>
        <taxon>Bacteria</taxon>
        <taxon>Pseudomonadati</taxon>
        <taxon>Pseudomonadota</taxon>
        <taxon>Gammaproteobacteria</taxon>
        <taxon>Vibrionales</taxon>
        <taxon>Vibrionaceae</taxon>
        <taxon>Photobacterium</taxon>
    </lineage>
</organism>
<dbReference type="InterPro" id="IPR024311">
    <property type="entry name" value="Lipocalin-like"/>
</dbReference>
<feature type="domain" description="Lipocalin-like" evidence="2">
    <location>
        <begin position="33"/>
        <end position="113"/>
    </location>
</feature>
<feature type="chain" id="PRO_5002496589" evidence="1">
    <location>
        <begin position="23"/>
        <end position="221"/>
    </location>
</feature>
<protein>
    <submittedName>
        <fullName evidence="3">WD40 repeat protein</fullName>
    </submittedName>
</protein>